<dbReference type="VEuPathDB" id="FungiDB:PV08_05447"/>
<feature type="transmembrane region" description="Helical" evidence="2">
    <location>
        <begin position="140"/>
        <end position="162"/>
    </location>
</feature>
<evidence type="ECO:0000256" key="2">
    <source>
        <dbReference type="SAM" id="Phobius"/>
    </source>
</evidence>
<keyword evidence="2" id="KW-1133">Transmembrane helix</keyword>
<feature type="compositionally biased region" description="Polar residues" evidence="1">
    <location>
        <begin position="190"/>
        <end position="200"/>
    </location>
</feature>
<evidence type="ECO:0008006" key="5">
    <source>
        <dbReference type="Google" id="ProtNLM"/>
    </source>
</evidence>
<dbReference type="AlphaFoldDB" id="A0A0D1YK94"/>
<feature type="compositionally biased region" description="Polar residues" evidence="1">
    <location>
        <begin position="226"/>
        <end position="246"/>
    </location>
</feature>
<feature type="region of interest" description="Disordered" evidence="1">
    <location>
        <begin position="104"/>
        <end position="130"/>
    </location>
</feature>
<dbReference type="RefSeq" id="XP_016235617.1">
    <property type="nucleotide sequence ID" value="XM_016379790.1"/>
</dbReference>
<organism evidence="3 4">
    <name type="scientific">Exophiala spinifera</name>
    <dbReference type="NCBI Taxonomy" id="91928"/>
    <lineage>
        <taxon>Eukaryota</taxon>
        <taxon>Fungi</taxon>
        <taxon>Dikarya</taxon>
        <taxon>Ascomycota</taxon>
        <taxon>Pezizomycotina</taxon>
        <taxon>Eurotiomycetes</taxon>
        <taxon>Chaetothyriomycetidae</taxon>
        <taxon>Chaetothyriales</taxon>
        <taxon>Herpotrichiellaceae</taxon>
        <taxon>Exophiala</taxon>
    </lineage>
</organism>
<dbReference type="GeneID" id="27332530"/>
<protein>
    <recommendedName>
        <fullName evidence="5">Mid2 domain-containing protein</fullName>
    </recommendedName>
</protein>
<evidence type="ECO:0000313" key="3">
    <source>
        <dbReference type="EMBL" id="KIW15401.1"/>
    </source>
</evidence>
<dbReference type="HOGENOM" id="CLU_1129074_0_0_1"/>
<evidence type="ECO:0000256" key="1">
    <source>
        <dbReference type="SAM" id="MobiDB-lite"/>
    </source>
</evidence>
<keyword evidence="2" id="KW-0812">Transmembrane</keyword>
<keyword evidence="4" id="KW-1185">Reference proteome</keyword>
<dbReference type="OrthoDB" id="10597251at2759"/>
<name>A0A0D1YK94_9EURO</name>
<sequence length="246" mass="25736">MYSCARQKCTCNDFTAVENWVYEYGMNYLISTLWASEVSSCSASASKSIVVGPPVSTGPSQTTSTSTVTSFVSSQTRNQITFSQPSTTLIAVSTVFVSINVTPSSEQGSSISRSNTELSSSTPPPSNVDDALGLSTGAKIGIGIGAGIGGGLMAFVIVYAVVKFRRKNKYADVGAVPAGVADPPQDLSRKSGQQDSSGSRLDQAELPASEVVRPRSSIFSELEGSPVQNSAKRQRPTGQSSPDITE</sequence>
<evidence type="ECO:0000313" key="4">
    <source>
        <dbReference type="Proteomes" id="UP000053328"/>
    </source>
</evidence>
<feature type="compositionally biased region" description="Polar residues" evidence="1">
    <location>
        <begin position="104"/>
        <end position="121"/>
    </location>
</feature>
<feature type="region of interest" description="Disordered" evidence="1">
    <location>
        <begin position="176"/>
        <end position="246"/>
    </location>
</feature>
<dbReference type="EMBL" id="KN847495">
    <property type="protein sequence ID" value="KIW15401.1"/>
    <property type="molecule type" value="Genomic_DNA"/>
</dbReference>
<accession>A0A0D1YK94</accession>
<dbReference type="Proteomes" id="UP000053328">
    <property type="component" value="Unassembled WGS sequence"/>
</dbReference>
<proteinExistence type="predicted"/>
<keyword evidence="2" id="KW-0472">Membrane</keyword>
<gene>
    <name evidence="3" type="ORF">PV08_05447</name>
</gene>
<reference evidence="3 4" key="1">
    <citation type="submission" date="2015-01" db="EMBL/GenBank/DDBJ databases">
        <title>The Genome Sequence of Exophiala spinifera CBS89968.</title>
        <authorList>
            <consortium name="The Broad Institute Genomics Platform"/>
            <person name="Cuomo C."/>
            <person name="de Hoog S."/>
            <person name="Gorbushina A."/>
            <person name="Stielow B."/>
            <person name="Teixiera M."/>
            <person name="Abouelleil A."/>
            <person name="Chapman S.B."/>
            <person name="Priest M."/>
            <person name="Young S.K."/>
            <person name="Wortman J."/>
            <person name="Nusbaum C."/>
            <person name="Birren B."/>
        </authorList>
    </citation>
    <scope>NUCLEOTIDE SEQUENCE [LARGE SCALE GENOMIC DNA]</scope>
    <source>
        <strain evidence="3 4">CBS 89968</strain>
    </source>
</reference>